<proteinExistence type="inferred from homology"/>
<dbReference type="InterPro" id="IPR009674">
    <property type="entry name" value="Rpa2_dom_4"/>
</dbReference>
<dbReference type="Gene3D" id="2.40.50.150">
    <property type="match status" value="1"/>
</dbReference>
<dbReference type="Gene3D" id="3.90.1110.10">
    <property type="entry name" value="RNA polymerase Rpb2, domain 2"/>
    <property type="match status" value="1"/>
</dbReference>
<dbReference type="InterPro" id="IPR007642">
    <property type="entry name" value="RNA_pol_Rpb2_2"/>
</dbReference>
<evidence type="ECO:0000256" key="14">
    <source>
        <dbReference type="RuleBase" id="RU363031"/>
    </source>
</evidence>
<dbReference type="Proteomes" id="UP001430953">
    <property type="component" value="Unassembled WGS sequence"/>
</dbReference>
<evidence type="ECO:0000313" key="21">
    <source>
        <dbReference type="EMBL" id="KAL0131426.1"/>
    </source>
</evidence>
<keyword evidence="7" id="KW-0479">Metal-binding</keyword>
<keyword evidence="5 14" id="KW-0808">Transferase</keyword>
<feature type="domain" description="RNA polymerase beta subunit protrusion" evidence="18">
    <location>
        <begin position="28"/>
        <end position="414"/>
    </location>
</feature>
<comment type="similarity">
    <text evidence="2 13">Belongs to the RNA polymerase beta chain family.</text>
</comment>
<dbReference type="GO" id="GO:0005730">
    <property type="term" value="C:nucleolus"/>
    <property type="evidence" value="ECO:0007669"/>
    <property type="project" value="UniProtKB-SubCell"/>
</dbReference>
<dbReference type="InterPro" id="IPR007644">
    <property type="entry name" value="RNA_pol_bsu_protrusion"/>
</dbReference>
<dbReference type="GO" id="GO:0003677">
    <property type="term" value="F:DNA binding"/>
    <property type="evidence" value="ECO:0007669"/>
    <property type="project" value="InterPro"/>
</dbReference>
<evidence type="ECO:0000256" key="7">
    <source>
        <dbReference type="ARBA" id="ARBA00022723"/>
    </source>
</evidence>
<feature type="domain" description="DNA-directed RNA polymerase subunit 2 hybrid-binding" evidence="15">
    <location>
        <begin position="665"/>
        <end position="1018"/>
    </location>
</feature>
<evidence type="ECO:0000256" key="4">
    <source>
        <dbReference type="ARBA" id="ARBA00022478"/>
    </source>
</evidence>
<organism evidence="21 22">
    <name type="scientific">Cardiocondyla obscurior</name>
    <dbReference type="NCBI Taxonomy" id="286306"/>
    <lineage>
        <taxon>Eukaryota</taxon>
        <taxon>Metazoa</taxon>
        <taxon>Ecdysozoa</taxon>
        <taxon>Arthropoda</taxon>
        <taxon>Hexapoda</taxon>
        <taxon>Insecta</taxon>
        <taxon>Pterygota</taxon>
        <taxon>Neoptera</taxon>
        <taxon>Endopterygota</taxon>
        <taxon>Hymenoptera</taxon>
        <taxon>Apocrita</taxon>
        <taxon>Aculeata</taxon>
        <taxon>Formicoidea</taxon>
        <taxon>Formicidae</taxon>
        <taxon>Myrmicinae</taxon>
        <taxon>Cardiocondyla</taxon>
    </lineage>
</organism>
<dbReference type="Gene3D" id="3.90.1800.10">
    <property type="entry name" value="RNA polymerase alpha subunit dimerisation domain"/>
    <property type="match status" value="1"/>
</dbReference>
<evidence type="ECO:0000259" key="16">
    <source>
        <dbReference type="Pfam" id="PF04560"/>
    </source>
</evidence>
<dbReference type="InterPro" id="IPR007645">
    <property type="entry name" value="RNA_pol_Rpb2_3"/>
</dbReference>
<evidence type="ECO:0000259" key="15">
    <source>
        <dbReference type="Pfam" id="PF00562"/>
    </source>
</evidence>
<dbReference type="FunFam" id="3.90.1100.10:FF:000008">
    <property type="entry name" value="DNA-directed RNA polymerase subunit beta"/>
    <property type="match status" value="1"/>
</dbReference>
<dbReference type="InterPro" id="IPR007121">
    <property type="entry name" value="RNA_pol_bsu_CS"/>
</dbReference>
<comment type="caution">
    <text evidence="21">The sequence shown here is derived from an EMBL/GenBank/DDBJ whole genome shotgun (WGS) entry which is preliminary data.</text>
</comment>
<dbReference type="FunFam" id="2.40.270.10:FF:000011">
    <property type="entry name" value="DNA-directed RNA polymerase subunit beta"/>
    <property type="match status" value="1"/>
</dbReference>
<keyword evidence="22" id="KW-1185">Reference proteome</keyword>
<evidence type="ECO:0000259" key="17">
    <source>
        <dbReference type="Pfam" id="PF04561"/>
    </source>
</evidence>
<dbReference type="Pfam" id="PF04563">
    <property type="entry name" value="RNA_pol_Rpb2_1"/>
    <property type="match status" value="1"/>
</dbReference>
<dbReference type="InterPro" id="IPR015712">
    <property type="entry name" value="DNA-dir_RNA_pol_su2"/>
</dbReference>
<accession>A0AAW2GVV1</accession>
<dbReference type="GO" id="GO:0032549">
    <property type="term" value="F:ribonucleoside binding"/>
    <property type="evidence" value="ECO:0007669"/>
    <property type="project" value="InterPro"/>
</dbReference>
<evidence type="ECO:0000256" key="3">
    <source>
        <dbReference type="ARBA" id="ARBA00011251"/>
    </source>
</evidence>
<comment type="subcellular location">
    <subcellularLocation>
        <location evidence="1">Nucleus</location>
        <location evidence="1">Nucleolus</location>
    </subcellularLocation>
</comment>
<evidence type="ECO:0000256" key="11">
    <source>
        <dbReference type="ARBA" id="ARBA00023242"/>
    </source>
</evidence>
<dbReference type="FunFam" id="3.90.1800.10:FF:000004">
    <property type="entry name" value="DNA-directed RNA polymerase subunit beta"/>
    <property type="match status" value="1"/>
</dbReference>
<evidence type="ECO:0000256" key="12">
    <source>
        <dbReference type="ARBA" id="ARBA00047768"/>
    </source>
</evidence>
<feature type="domain" description="RNA polymerase Rpb2" evidence="16">
    <location>
        <begin position="1020"/>
        <end position="1114"/>
    </location>
</feature>
<dbReference type="GO" id="GO:0008270">
    <property type="term" value="F:zinc ion binding"/>
    <property type="evidence" value="ECO:0007669"/>
    <property type="project" value="UniProtKB-KW"/>
</dbReference>
<dbReference type="Pfam" id="PF04560">
    <property type="entry name" value="RNA_pol_Rpb2_7"/>
    <property type="match status" value="1"/>
</dbReference>
<keyword evidence="8" id="KW-0863">Zinc-finger</keyword>
<comment type="function">
    <text evidence="14">DNA-dependent RNA polymerase catalyzes the transcription of DNA into RNA using the four ribonucleoside triphosphates as substrates.</text>
</comment>
<protein>
    <recommendedName>
        <fullName evidence="14">DNA-directed RNA polymerase subunit beta</fullName>
        <ecNumber evidence="14">2.7.7.6</ecNumber>
    </recommendedName>
</protein>
<dbReference type="Pfam" id="PF06883">
    <property type="entry name" value="RNA_pol_Rpa2_4"/>
    <property type="match status" value="1"/>
</dbReference>
<dbReference type="InterPro" id="IPR007120">
    <property type="entry name" value="DNA-dir_RNAP_su2_dom"/>
</dbReference>
<evidence type="ECO:0000256" key="13">
    <source>
        <dbReference type="RuleBase" id="RU000434"/>
    </source>
</evidence>
<dbReference type="Pfam" id="PF00562">
    <property type="entry name" value="RNA_pol_Rpb2_6"/>
    <property type="match status" value="1"/>
</dbReference>
<dbReference type="GO" id="GO:0000428">
    <property type="term" value="C:DNA-directed RNA polymerase complex"/>
    <property type="evidence" value="ECO:0007669"/>
    <property type="project" value="UniProtKB-KW"/>
</dbReference>
<evidence type="ECO:0000256" key="2">
    <source>
        <dbReference type="ARBA" id="ARBA00006835"/>
    </source>
</evidence>
<dbReference type="InterPro" id="IPR014724">
    <property type="entry name" value="RNA_pol_RPB2_OB-fold"/>
</dbReference>
<feature type="domain" description="RNA polymerase Rpb2" evidence="17">
    <location>
        <begin position="178"/>
        <end position="366"/>
    </location>
</feature>
<dbReference type="Pfam" id="PF04565">
    <property type="entry name" value="RNA_pol_Rpb2_3"/>
    <property type="match status" value="1"/>
</dbReference>
<dbReference type="EC" id="2.7.7.6" evidence="14"/>
<evidence type="ECO:0000256" key="1">
    <source>
        <dbReference type="ARBA" id="ARBA00004604"/>
    </source>
</evidence>
<evidence type="ECO:0000256" key="8">
    <source>
        <dbReference type="ARBA" id="ARBA00022771"/>
    </source>
</evidence>
<dbReference type="AlphaFoldDB" id="A0AAW2GVV1"/>
<dbReference type="PANTHER" id="PTHR20856">
    <property type="entry name" value="DNA-DIRECTED RNA POLYMERASE I SUBUNIT 2"/>
    <property type="match status" value="1"/>
</dbReference>
<dbReference type="Gene3D" id="2.40.270.10">
    <property type="entry name" value="DNA-directed RNA polymerase, subunit 2, domain 6"/>
    <property type="match status" value="1"/>
</dbReference>
<keyword evidence="11" id="KW-0539">Nucleus</keyword>
<evidence type="ECO:0000259" key="18">
    <source>
        <dbReference type="Pfam" id="PF04563"/>
    </source>
</evidence>
<evidence type="ECO:0000259" key="20">
    <source>
        <dbReference type="Pfam" id="PF06883"/>
    </source>
</evidence>
<dbReference type="InterPro" id="IPR037033">
    <property type="entry name" value="DNA-dir_RNAP_su2_hyb_sf"/>
</dbReference>
<dbReference type="FunFam" id="3.90.1100.10:FF:000016">
    <property type="entry name" value="DNA-directed RNA polymerase subunit beta"/>
    <property type="match status" value="1"/>
</dbReference>
<keyword evidence="10 14" id="KW-0804">Transcription</keyword>
<evidence type="ECO:0000256" key="6">
    <source>
        <dbReference type="ARBA" id="ARBA00022695"/>
    </source>
</evidence>
<feature type="domain" description="RNA polymerase Rpb2" evidence="19">
    <location>
        <begin position="451"/>
        <end position="515"/>
    </location>
</feature>
<evidence type="ECO:0000256" key="10">
    <source>
        <dbReference type="ARBA" id="ARBA00023163"/>
    </source>
</evidence>
<evidence type="ECO:0000313" key="22">
    <source>
        <dbReference type="Proteomes" id="UP001430953"/>
    </source>
</evidence>
<dbReference type="Pfam" id="PF04561">
    <property type="entry name" value="RNA_pol_Rpb2_2"/>
    <property type="match status" value="1"/>
</dbReference>
<name>A0AAW2GVV1_9HYME</name>
<gene>
    <name evidence="21" type="ORF">PUN28_002748</name>
</gene>
<evidence type="ECO:0000256" key="9">
    <source>
        <dbReference type="ARBA" id="ARBA00022833"/>
    </source>
</evidence>
<dbReference type="CDD" id="cd00653">
    <property type="entry name" value="RNA_pol_B_RPB2"/>
    <property type="match status" value="1"/>
</dbReference>
<dbReference type="GO" id="GO:0003899">
    <property type="term" value="F:DNA-directed RNA polymerase activity"/>
    <property type="evidence" value="ECO:0007669"/>
    <property type="project" value="UniProtKB-EC"/>
</dbReference>
<comment type="catalytic activity">
    <reaction evidence="12">
        <text>RNA(n) + a ribonucleoside 5'-triphosphate = RNA(n+1) + diphosphate</text>
        <dbReference type="Rhea" id="RHEA:21248"/>
        <dbReference type="Rhea" id="RHEA-COMP:14527"/>
        <dbReference type="Rhea" id="RHEA-COMP:17342"/>
        <dbReference type="ChEBI" id="CHEBI:33019"/>
        <dbReference type="ChEBI" id="CHEBI:61557"/>
        <dbReference type="ChEBI" id="CHEBI:140395"/>
        <dbReference type="EC" id="2.7.7.6"/>
    </reaction>
    <physiologicalReaction direction="left-to-right" evidence="12">
        <dbReference type="Rhea" id="RHEA:21249"/>
    </physiologicalReaction>
</comment>
<evidence type="ECO:0000256" key="5">
    <source>
        <dbReference type="ARBA" id="ARBA00022679"/>
    </source>
</evidence>
<dbReference type="EMBL" id="JADYXP020000002">
    <property type="protein sequence ID" value="KAL0131426.1"/>
    <property type="molecule type" value="Genomic_DNA"/>
</dbReference>
<dbReference type="InterPro" id="IPR037034">
    <property type="entry name" value="RNA_pol_Rpb2_2_sf"/>
</dbReference>
<dbReference type="Gene3D" id="3.90.1100.10">
    <property type="match status" value="2"/>
</dbReference>
<dbReference type="SUPFAM" id="SSF64484">
    <property type="entry name" value="beta and beta-prime subunits of DNA dependent RNA-polymerase"/>
    <property type="match status" value="1"/>
</dbReference>
<evidence type="ECO:0000259" key="19">
    <source>
        <dbReference type="Pfam" id="PF04565"/>
    </source>
</evidence>
<keyword evidence="4 14" id="KW-0240">DNA-directed RNA polymerase</keyword>
<sequence length="1118" mass="127427">MLHEPKLTNTSPNFGIPSDKQNELLQTLGTPHIDSFNYMLEDGLFQMLRDSTPVYLTLPNEDKIVIWLNDVHIFKPSVPSNTIGVKTHKIYPTECRQRGSTYKGKIIVKLGWSINGEEQEPFEKDLGEVPIMVKSNRCHLNKMSPNELVTHGEHEEEWGGYFVIKGLERLIRMLIMTRRNYPIAIKRPIWKGRGEQFSEFGIYLRCVREDNTAINNTLHYVIDGSAKFAFTYKKATYYVPLILMLKCLIDVTDLYIYKALIAGCEDDLYYNNSVMNMLRSVHEENLHWHEQCKAYIGNIFKVKFIDLPADATDIDVCNYIIKHCVAIHLDEPIDKFHLLVFMTKKLFAFANNKCAVEGVDSVMMQECLVGGHLYLQVLKEKLSSWLVGVKLQILKRAKSAGNRYTLNMQEMLNVTKFRSNIDSQMEHFLSCGNIKSSSGLGLMQSTGLTIVVENINRMRYMSHFRAIHRGAFFQDMRTTEARQLLPDAWGFICPIHTPDGTPCGLLNHLTMNCIVTKHPASKLKAAIPAILIDLGMIPISIADDWRNSYNVMLDGKLIGLIEDKIINKLVYKLRLLKIKGEEIPSTLEIAMVPKKKIPAQYPGLFLFTNAARMMRPVINLATQQIELIGTFEQVYMDICVIPEEAYEGLTTHQEISSTTIFSNLANLIPMPDCNQSPRNMYQCQMGKQTMGTPCHNWQQQSQTKLYRLQTPAAPLFRPVHYDNINMDDFAMGTNAIIAVISYTGYDMEDAMVINKSSFERGFGHGTIYKSEFVDLNDKKSYFARDPEKPELLKTIDVDGLPMPGIIIKEGDPYYCYFDSDNAQYVIGRYKSTENAYVDTVKLCGTLNSQDSRRACITFRIPRNPTVGDKFASRAGQKGILSRLYPVEDLPFTETGMVPDIIFNPHGFPSRMTIAMMIEVMAGKSAAIHGLVHDATPFRFNEDNTAIDYFGKLLELGGYNYYGNERMYSGIYGCEMTASIFFGVVHYQRLRHMVSDKWQVRSTGPIDMLTRQPIKGRRRGGGIRFGEMERDALISHGCSYLLQDRLFHCSDKMTTLACLKCGSLLGPEVIVTSRYDEKKCRLCGEEDMVDEIEIPYIFRFLVVQLASCNINVKLKFRRV</sequence>
<keyword evidence="9" id="KW-0862">Zinc</keyword>
<dbReference type="PROSITE" id="PS01166">
    <property type="entry name" value="RNA_POL_BETA"/>
    <property type="match status" value="1"/>
</dbReference>
<dbReference type="GO" id="GO:0006351">
    <property type="term" value="P:DNA-templated transcription"/>
    <property type="evidence" value="ECO:0007669"/>
    <property type="project" value="InterPro"/>
</dbReference>
<feature type="domain" description="DNA-directed RNA polymerase I subunit RPA2" evidence="20">
    <location>
        <begin position="558"/>
        <end position="615"/>
    </location>
</feature>
<comment type="subunit">
    <text evidence="3">Component of the RNA polymerase I (Pol I) complex consisting of at least 13 subunits.</text>
</comment>
<dbReference type="InterPro" id="IPR007641">
    <property type="entry name" value="RNA_pol_Rpb2_7"/>
</dbReference>
<keyword evidence="6 14" id="KW-0548">Nucleotidyltransferase</keyword>
<reference evidence="21 22" key="1">
    <citation type="submission" date="2023-03" db="EMBL/GenBank/DDBJ databases">
        <title>High recombination rates correlate with genetic variation in Cardiocondyla obscurior ants.</title>
        <authorList>
            <person name="Errbii M."/>
        </authorList>
    </citation>
    <scope>NUCLEOTIDE SEQUENCE [LARGE SCALE GENOMIC DNA]</scope>
    <source>
        <strain evidence="21">Alpha-2009</strain>
        <tissue evidence="21">Whole body</tissue>
    </source>
</reference>